<protein>
    <submittedName>
        <fullName evidence="7">MipA/OmpV family protein</fullName>
    </submittedName>
</protein>
<dbReference type="Pfam" id="PF06629">
    <property type="entry name" value="MipA"/>
    <property type="match status" value="1"/>
</dbReference>
<evidence type="ECO:0000313" key="8">
    <source>
        <dbReference type="Proteomes" id="UP001595536"/>
    </source>
</evidence>
<evidence type="ECO:0000256" key="1">
    <source>
        <dbReference type="ARBA" id="ARBA00004442"/>
    </source>
</evidence>
<proteinExistence type="inferred from homology"/>
<comment type="subcellular location">
    <subcellularLocation>
        <location evidence="1">Cell outer membrane</location>
    </subcellularLocation>
</comment>
<comment type="similarity">
    <text evidence="2">Belongs to the MipA/OmpV family.</text>
</comment>
<evidence type="ECO:0000256" key="2">
    <source>
        <dbReference type="ARBA" id="ARBA00005722"/>
    </source>
</evidence>
<dbReference type="EMBL" id="JBHRUV010000060">
    <property type="protein sequence ID" value="MFC3266869.1"/>
    <property type="molecule type" value="Genomic_DNA"/>
</dbReference>
<evidence type="ECO:0000256" key="4">
    <source>
        <dbReference type="ARBA" id="ARBA00023136"/>
    </source>
</evidence>
<dbReference type="PANTHER" id="PTHR38776:SF1">
    <property type="entry name" value="MLTA-INTERACTING PROTEIN-RELATED"/>
    <property type="match status" value="1"/>
</dbReference>
<evidence type="ECO:0000256" key="6">
    <source>
        <dbReference type="SAM" id="SignalP"/>
    </source>
</evidence>
<gene>
    <name evidence="7" type="ORF">ACFOEX_10975</name>
</gene>
<keyword evidence="5" id="KW-0998">Cell outer membrane</keyword>
<dbReference type="Proteomes" id="UP001595536">
    <property type="component" value="Unassembled WGS sequence"/>
</dbReference>
<dbReference type="PANTHER" id="PTHR38776">
    <property type="entry name" value="MLTA-INTERACTING PROTEIN-RELATED"/>
    <property type="match status" value="1"/>
</dbReference>
<dbReference type="RefSeq" id="WP_376830825.1">
    <property type="nucleotide sequence ID" value="NZ_JBHLWR010000006.1"/>
</dbReference>
<keyword evidence="3 6" id="KW-0732">Signal</keyword>
<organism evidence="7 8">
    <name type="scientific">Camelimonas abortus</name>
    <dbReference type="NCBI Taxonomy" id="1017184"/>
    <lineage>
        <taxon>Bacteria</taxon>
        <taxon>Pseudomonadati</taxon>
        <taxon>Pseudomonadota</taxon>
        <taxon>Alphaproteobacteria</taxon>
        <taxon>Hyphomicrobiales</taxon>
        <taxon>Chelatococcaceae</taxon>
        <taxon>Camelimonas</taxon>
    </lineage>
</organism>
<comment type="caution">
    <text evidence="7">The sequence shown here is derived from an EMBL/GenBank/DDBJ whole genome shotgun (WGS) entry which is preliminary data.</text>
</comment>
<evidence type="ECO:0000256" key="3">
    <source>
        <dbReference type="ARBA" id="ARBA00022729"/>
    </source>
</evidence>
<accession>A0ABV7LGY4</accession>
<dbReference type="InterPro" id="IPR010583">
    <property type="entry name" value="MipA"/>
</dbReference>
<sequence length="284" mass="30579">MHALTRLFAAVTGTGAAFAMAGPALAQSAWDRNDVIFNNAPVSSDEWVVTVKASIGVSPAWPGADRLTLFGYPSVSYRHVGERPKFTAPTDSASLSLYDTSWLRAGVVAGYNGGRYSGQERRLRGLKDAGWSLQPGVFVDVWPADFLRLRAELRYAVGNAHGFVGMLGADFVQNVDRFTFAIGPRLKWGGSKYNHDVYGVRFQDALLTAGFVQPYKAGGGATAIGVTASASYAWSDAFTTTIYGAYDRLVGPAADSPIVRRYGSRNQYTAGVSAAYSFTTRALW</sequence>
<keyword evidence="4" id="KW-0472">Membrane</keyword>
<keyword evidence="8" id="KW-1185">Reference proteome</keyword>
<reference evidence="8" key="1">
    <citation type="journal article" date="2019" name="Int. J. Syst. Evol. Microbiol.">
        <title>The Global Catalogue of Microorganisms (GCM) 10K type strain sequencing project: providing services to taxonomists for standard genome sequencing and annotation.</title>
        <authorList>
            <consortium name="The Broad Institute Genomics Platform"/>
            <consortium name="The Broad Institute Genome Sequencing Center for Infectious Disease"/>
            <person name="Wu L."/>
            <person name="Ma J."/>
        </authorList>
    </citation>
    <scope>NUCLEOTIDE SEQUENCE [LARGE SCALE GENOMIC DNA]</scope>
    <source>
        <strain evidence="8">CCM 7941</strain>
    </source>
</reference>
<feature type="chain" id="PRO_5045769861" evidence="6">
    <location>
        <begin position="27"/>
        <end position="284"/>
    </location>
</feature>
<evidence type="ECO:0000313" key="7">
    <source>
        <dbReference type="EMBL" id="MFC3266869.1"/>
    </source>
</evidence>
<evidence type="ECO:0000256" key="5">
    <source>
        <dbReference type="ARBA" id="ARBA00023237"/>
    </source>
</evidence>
<feature type="signal peptide" evidence="6">
    <location>
        <begin position="1"/>
        <end position="26"/>
    </location>
</feature>
<name>A0ABV7LGY4_9HYPH</name>